<dbReference type="Pfam" id="PF00324">
    <property type="entry name" value="AA_permease"/>
    <property type="match status" value="1"/>
</dbReference>
<feature type="transmembrane region" description="Helical" evidence="6">
    <location>
        <begin position="322"/>
        <end position="341"/>
    </location>
</feature>
<keyword evidence="10" id="KW-1185">Reference proteome</keyword>
<keyword evidence="3 6" id="KW-1133">Transmembrane helix</keyword>
<feature type="region of interest" description="Disordered" evidence="5">
    <location>
        <begin position="822"/>
        <end position="858"/>
    </location>
</feature>
<dbReference type="InterPro" id="IPR018491">
    <property type="entry name" value="SLC12_C"/>
</dbReference>
<dbReference type="Proteomes" id="UP000694548">
    <property type="component" value="Chromosome sgr04"/>
</dbReference>
<keyword evidence="2 6" id="KW-0812">Transmembrane</keyword>
<name>A0A8C6P6D6_NOTFU</name>
<evidence type="ECO:0000256" key="6">
    <source>
        <dbReference type="SAM" id="Phobius"/>
    </source>
</evidence>
<dbReference type="GO" id="GO:0016324">
    <property type="term" value="C:apical plasma membrane"/>
    <property type="evidence" value="ECO:0007669"/>
    <property type="project" value="TreeGrafter"/>
</dbReference>
<evidence type="ECO:0000259" key="7">
    <source>
        <dbReference type="Pfam" id="PF00324"/>
    </source>
</evidence>
<comment type="subcellular location">
    <subcellularLocation>
        <location evidence="1">Membrane</location>
        <topology evidence="1">Multi-pass membrane protein</topology>
    </subcellularLocation>
</comment>
<feature type="transmembrane region" description="Helical" evidence="6">
    <location>
        <begin position="171"/>
        <end position="192"/>
    </location>
</feature>
<proteinExistence type="predicted"/>
<feature type="transmembrane region" description="Helical" evidence="6">
    <location>
        <begin position="204"/>
        <end position="230"/>
    </location>
</feature>
<feature type="domain" description="SLC12A transporter C-terminal" evidence="8">
    <location>
        <begin position="837"/>
        <end position="1059"/>
    </location>
</feature>
<reference evidence="9" key="2">
    <citation type="submission" date="2025-08" db="UniProtKB">
        <authorList>
            <consortium name="Ensembl"/>
        </authorList>
    </citation>
    <scope>IDENTIFICATION</scope>
</reference>
<reference evidence="9" key="1">
    <citation type="submission" date="2014-08" db="EMBL/GenBank/DDBJ databases">
        <authorList>
            <person name="Senf B."/>
            <person name="Petzold A."/>
            <person name="Downie B.R."/>
            <person name="Koch P."/>
            <person name="Platzer M."/>
        </authorList>
    </citation>
    <scope>NUCLEOTIDE SEQUENCE [LARGE SCALE GENOMIC DNA]</scope>
    <source>
        <strain evidence="9">GRZ</strain>
    </source>
</reference>
<dbReference type="InterPro" id="IPR004841">
    <property type="entry name" value="AA-permease/SLC12A_dom"/>
</dbReference>
<evidence type="ECO:0000313" key="9">
    <source>
        <dbReference type="Ensembl" id="ENSNFUP00015039081.1"/>
    </source>
</evidence>
<protein>
    <submittedName>
        <fullName evidence="9">Solute carrier family 12 member 10, tandem duplicate 1</fullName>
    </submittedName>
</protein>
<feature type="domain" description="Amino acid permease/ SLC12A" evidence="7">
    <location>
        <begin position="176"/>
        <end position="682"/>
    </location>
</feature>
<feature type="transmembrane region" description="Helical" evidence="6">
    <location>
        <begin position="250"/>
        <end position="274"/>
    </location>
</feature>
<feature type="region of interest" description="Disordered" evidence="5">
    <location>
        <begin position="141"/>
        <end position="166"/>
    </location>
</feature>
<sequence length="1060" mass="118657">MHQLFCSFLFQPRFYNRGKALLTETIVNRKINIGYFFVSQQSDEPMGQLTSKRNPLARNSPSSNEEGPPRYSSHHLDGHNHQDFSAADHRAAMMELRRASVYSTMDQLPQLQNYANSAPRQKTKNRPSLETLRNVFEIKEVEDTTNPGDMQETDIESEESQAPKKKTPPRFGWVIGVTIRCMVNIWGVLMFLRLTWITSQAGVVLTLVIIAMSVTMTTITALSISAIATNGRVISGGTYFLISRTLGPELGGPIGVIFSLANAVASSLNIVGFAELVHNLMTEHNVVFIDKANDIRVIGVISFTLLLFIILAGLEWEMKTQIFFFSALCIAVASYFIGTFIPASVEKQALGVFGYRGDILAENLVPSWRGSQGNFFQMFSIFFPAVTGILAGANISGDLKDPNTAIPKGTLMSILFTTAGYVMIVVTSGACVLRDASGNVSDIITGNNTDGCVGLACSLGWNFTHCSQSQTCLNGLANTSQVLAQVSAVFHLITVGVIACSLSSALAHLVSATKVFQGLCKDNIYPFIMFFGKGYGKNNEAVRGYILFYLIAVAFILIAQLNSIAPLIANFYLCSYSIVNFTCFHASITNSPGWRPRFKYYYKWSSLFGAVVCALLTFLFTWWAALVTWSIVLFLYGYVVYAKPKVNWGSSIQAVTYNMALSYSASLTSVDDHVKNFRPQCLVMTGPPNRRPALVDFVATFTKHVSLMICGDILMEDSNTQPKEATDTLVNWLNKRKVRSFYTPFTSSSLREGTRHLLQATGLGKLKPNTLVLGFKFNWRESTPESIEDYTNTIYDTFDSNFCLCILRMMDGQDIDNELETEENLGFEPDESEENPEETKEEENAADDASDGGNSDQMRTVFQNRQGMKTIDVYWIADDGGLTLLVPYLFTRRRRWRRCKVRVFITVGEGSMKESRDDIIFLLKRFRLEVHDVIVMTDIDKHPHPKSLSRFEENVAPFRLFDEQQVGVSIQELRQAFPWKISDKEFEAFKPKSESKVRLNEIIRKNSQHTALVLVSLPVPQRDCPSALYMAWLDTLTYGLHCPVALIRGNQQNVLTLYCQ</sequence>
<evidence type="ECO:0000256" key="2">
    <source>
        <dbReference type="ARBA" id="ARBA00022692"/>
    </source>
</evidence>
<evidence type="ECO:0000256" key="5">
    <source>
        <dbReference type="SAM" id="MobiDB-lite"/>
    </source>
</evidence>
<evidence type="ECO:0000256" key="3">
    <source>
        <dbReference type="ARBA" id="ARBA00022989"/>
    </source>
</evidence>
<organism evidence="9 10">
    <name type="scientific">Nothobranchius furzeri</name>
    <name type="common">Turquoise killifish</name>
    <dbReference type="NCBI Taxonomy" id="105023"/>
    <lineage>
        <taxon>Eukaryota</taxon>
        <taxon>Metazoa</taxon>
        <taxon>Chordata</taxon>
        <taxon>Craniata</taxon>
        <taxon>Vertebrata</taxon>
        <taxon>Euteleostomi</taxon>
        <taxon>Actinopterygii</taxon>
        <taxon>Neopterygii</taxon>
        <taxon>Teleostei</taxon>
        <taxon>Neoteleostei</taxon>
        <taxon>Acanthomorphata</taxon>
        <taxon>Ovalentaria</taxon>
        <taxon>Atherinomorphae</taxon>
        <taxon>Cyprinodontiformes</taxon>
        <taxon>Nothobranchiidae</taxon>
        <taxon>Nothobranchius</taxon>
    </lineage>
</organism>
<feature type="transmembrane region" description="Helical" evidence="6">
    <location>
        <begin position="295"/>
        <end position="316"/>
    </location>
</feature>
<dbReference type="GO" id="GO:0006884">
    <property type="term" value="P:cell volume homeostasis"/>
    <property type="evidence" value="ECO:0007669"/>
    <property type="project" value="TreeGrafter"/>
</dbReference>
<feature type="region of interest" description="Disordered" evidence="5">
    <location>
        <begin position="44"/>
        <end position="81"/>
    </location>
</feature>
<evidence type="ECO:0000256" key="4">
    <source>
        <dbReference type="ARBA" id="ARBA00023136"/>
    </source>
</evidence>
<dbReference type="GeneTree" id="ENSGT00940000155044"/>
<feature type="compositionally biased region" description="Polar residues" evidence="5">
    <location>
        <begin position="44"/>
        <end position="65"/>
    </location>
</feature>
<dbReference type="Pfam" id="PF03522">
    <property type="entry name" value="SLC12"/>
    <property type="match status" value="1"/>
</dbReference>
<evidence type="ECO:0000256" key="1">
    <source>
        <dbReference type="ARBA" id="ARBA00004141"/>
    </source>
</evidence>
<dbReference type="GO" id="GO:0008511">
    <property type="term" value="F:sodium:potassium:chloride symporter activity"/>
    <property type="evidence" value="ECO:0007669"/>
    <property type="project" value="TreeGrafter"/>
</dbReference>
<feature type="compositionally biased region" description="Acidic residues" evidence="5">
    <location>
        <begin position="822"/>
        <end position="850"/>
    </location>
</feature>
<dbReference type="GO" id="GO:0055064">
    <property type="term" value="P:chloride ion homeostasis"/>
    <property type="evidence" value="ECO:0007669"/>
    <property type="project" value="TreeGrafter"/>
</dbReference>
<dbReference type="PANTHER" id="PTHR11827:SF97">
    <property type="entry name" value="SLC12A10.3 SOLUTE CARRIER FAMILY 12 (SODIUM_POTASSIUM_CHLORIDE TRANSPORTERS), MEMBER 10, TANDEM DUPLICATE 3 ISOFORM X1-RELATED"/>
    <property type="match status" value="1"/>
</dbReference>
<dbReference type="GO" id="GO:0055078">
    <property type="term" value="P:sodium ion homeostasis"/>
    <property type="evidence" value="ECO:0007669"/>
    <property type="project" value="TreeGrafter"/>
</dbReference>
<evidence type="ECO:0000313" key="10">
    <source>
        <dbReference type="Proteomes" id="UP000694548"/>
    </source>
</evidence>
<feature type="transmembrane region" description="Helical" evidence="6">
    <location>
        <begin position="567"/>
        <end position="586"/>
    </location>
</feature>
<feature type="transmembrane region" description="Helical" evidence="6">
    <location>
        <begin position="542"/>
        <end position="561"/>
    </location>
</feature>
<keyword evidence="4 6" id="KW-0472">Membrane</keyword>
<reference evidence="9" key="3">
    <citation type="submission" date="2025-09" db="UniProtKB">
        <authorList>
            <consortium name="Ensembl"/>
        </authorList>
    </citation>
    <scope>IDENTIFICATION</scope>
</reference>
<dbReference type="GO" id="GO:0055075">
    <property type="term" value="P:potassium ion homeostasis"/>
    <property type="evidence" value="ECO:0007669"/>
    <property type="project" value="TreeGrafter"/>
</dbReference>
<dbReference type="NCBIfam" id="TIGR00930">
    <property type="entry name" value="2a30"/>
    <property type="match status" value="1"/>
</dbReference>
<gene>
    <name evidence="9" type="primary">LOC107377151</name>
</gene>
<feature type="transmembrane region" description="Helical" evidence="6">
    <location>
        <begin position="607"/>
        <end position="636"/>
    </location>
</feature>
<dbReference type="GO" id="GO:1990573">
    <property type="term" value="P:potassium ion import across plasma membrane"/>
    <property type="evidence" value="ECO:0007669"/>
    <property type="project" value="TreeGrafter"/>
</dbReference>
<accession>A0A8C6P6D6</accession>
<dbReference type="AlphaFoldDB" id="A0A8C6P6D6"/>
<dbReference type="Gene3D" id="1.20.1740.10">
    <property type="entry name" value="Amino acid/polyamine transporter I"/>
    <property type="match status" value="1"/>
</dbReference>
<evidence type="ECO:0000259" key="8">
    <source>
        <dbReference type="Pfam" id="PF03522"/>
    </source>
</evidence>
<dbReference type="InterPro" id="IPR004842">
    <property type="entry name" value="SLC12A_fam"/>
</dbReference>
<dbReference type="Ensembl" id="ENSNFUT00015040797.1">
    <property type="protein sequence ID" value="ENSNFUP00015039081.1"/>
    <property type="gene ID" value="ENSNFUG00015013583.1"/>
</dbReference>
<feature type="transmembrane region" description="Helical" evidence="6">
    <location>
        <begin position="413"/>
        <end position="433"/>
    </location>
</feature>
<dbReference type="PANTHER" id="PTHR11827">
    <property type="entry name" value="SOLUTE CARRIER FAMILY 12, CATION COTRANSPORTERS"/>
    <property type="match status" value="1"/>
</dbReference>
<feature type="transmembrane region" description="Helical" evidence="6">
    <location>
        <begin position="375"/>
        <end position="393"/>
    </location>
</feature>